<dbReference type="Pfam" id="PF03943">
    <property type="entry name" value="TAP_C"/>
    <property type="match status" value="1"/>
</dbReference>
<dbReference type="FunFam" id="3.10.450.50:FF:000013">
    <property type="entry name" value="mRNA export factor mex67"/>
    <property type="match status" value="1"/>
</dbReference>
<name>A0A8H8BWM7_9HELO</name>
<evidence type="ECO:0000256" key="2">
    <source>
        <dbReference type="ARBA" id="ARBA00009285"/>
    </source>
</evidence>
<evidence type="ECO:0000256" key="11">
    <source>
        <dbReference type="SAM" id="MobiDB-lite"/>
    </source>
</evidence>
<keyword evidence="5" id="KW-0433">Leucine-rich repeat</keyword>
<dbReference type="SUPFAM" id="SSF52058">
    <property type="entry name" value="L domain-like"/>
    <property type="match status" value="1"/>
</dbReference>
<dbReference type="EMBL" id="JAFJYH010000001">
    <property type="protein sequence ID" value="KAG4426756.1"/>
    <property type="molecule type" value="Genomic_DNA"/>
</dbReference>
<dbReference type="CDD" id="cd14342">
    <property type="entry name" value="UBA_TAP-C"/>
    <property type="match status" value="1"/>
</dbReference>
<dbReference type="Gene3D" id="3.10.450.50">
    <property type="match status" value="1"/>
</dbReference>
<evidence type="ECO:0000256" key="3">
    <source>
        <dbReference type="ARBA" id="ARBA00022448"/>
    </source>
</evidence>
<dbReference type="SUPFAM" id="SSF54427">
    <property type="entry name" value="NTF2-like"/>
    <property type="match status" value="1"/>
</dbReference>
<evidence type="ECO:0000259" key="13">
    <source>
        <dbReference type="PROSITE" id="PS51281"/>
    </source>
</evidence>
<comment type="similarity">
    <text evidence="2">Belongs to the NXF family.</text>
</comment>
<dbReference type="PROSITE" id="PS50177">
    <property type="entry name" value="NTF2_DOMAIN"/>
    <property type="match status" value="1"/>
</dbReference>
<accession>A0A8H8BWM7</accession>
<dbReference type="Pfam" id="PF22602">
    <property type="entry name" value="NXF_NTF2"/>
    <property type="match status" value="1"/>
</dbReference>
<evidence type="ECO:0000256" key="4">
    <source>
        <dbReference type="ARBA" id="ARBA00022490"/>
    </source>
</evidence>
<evidence type="ECO:0000256" key="6">
    <source>
        <dbReference type="ARBA" id="ARBA00022737"/>
    </source>
</evidence>
<dbReference type="PROSITE" id="PS51281">
    <property type="entry name" value="TAP_C"/>
    <property type="match status" value="1"/>
</dbReference>
<proteinExistence type="inferred from homology"/>
<dbReference type="PROSITE" id="PS51450">
    <property type="entry name" value="LRR"/>
    <property type="match status" value="1"/>
</dbReference>
<evidence type="ECO:0000313" key="15">
    <source>
        <dbReference type="Proteomes" id="UP000664132"/>
    </source>
</evidence>
<evidence type="ECO:0000256" key="10">
    <source>
        <dbReference type="ARBA" id="ARBA00069694"/>
    </source>
</evidence>
<dbReference type="SUPFAM" id="SSF46934">
    <property type="entry name" value="UBA-like"/>
    <property type="match status" value="1"/>
</dbReference>
<dbReference type="Gene3D" id="1.10.8.10">
    <property type="entry name" value="DNA helicase RuvA subunit, C-terminal domain"/>
    <property type="match status" value="1"/>
</dbReference>
<dbReference type="PANTHER" id="PTHR10662:SF22">
    <property type="entry name" value="NUCLEAR RNA EXPORT FACTOR 1"/>
    <property type="match status" value="1"/>
</dbReference>
<keyword evidence="6" id="KW-0677">Repeat</keyword>
<feature type="compositionally biased region" description="Basic residues" evidence="11">
    <location>
        <begin position="19"/>
        <end position="30"/>
    </location>
</feature>
<feature type="domain" description="NTF2" evidence="12">
    <location>
        <begin position="404"/>
        <end position="579"/>
    </location>
</feature>
<dbReference type="Gene3D" id="3.80.10.10">
    <property type="entry name" value="Ribonuclease Inhibitor"/>
    <property type="match status" value="1"/>
</dbReference>
<comment type="function">
    <text evidence="9">Involved in the export of mRNA from the nucleus to the cytoplasm.</text>
</comment>
<dbReference type="InterPro" id="IPR032675">
    <property type="entry name" value="LRR_dom_sf"/>
</dbReference>
<dbReference type="InterPro" id="IPR030217">
    <property type="entry name" value="NXF_fam"/>
</dbReference>
<dbReference type="InterPro" id="IPR032710">
    <property type="entry name" value="NTF2-like_dom_sf"/>
</dbReference>
<organism evidence="14 15">
    <name type="scientific">Cadophora malorum</name>
    <dbReference type="NCBI Taxonomy" id="108018"/>
    <lineage>
        <taxon>Eukaryota</taxon>
        <taxon>Fungi</taxon>
        <taxon>Dikarya</taxon>
        <taxon>Ascomycota</taxon>
        <taxon>Pezizomycotina</taxon>
        <taxon>Leotiomycetes</taxon>
        <taxon>Helotiales</taxon>
        <taxon>Ploettnerulaceae</taxon>
        <taxon>Cadophora</taxon>
    </lineage>
</organism>
<dbReference type="InterPro" id="IPR005637">
    <property type="entry name" value="TAP_C_dom"/>
</dbReference>
<dbReference type="GO" id="GO:0005634">
    <property type="term" value="C:nucleus"/>
    <property type="evidence" value="ECO:0007669"/>
    <property type="project" value="UniProtKB-SubCell"/>
</dbReference>
<dbReference type="FunFam" id="3.80.10.10:FF:000296">
    <property type="entry name" value="mRNA export factor MEX67"/>
    <property type="match status" value="1"/>
</dbReference>
<keyword evidence="3" id="KW-0813">Transport</keyword>
<evidence type="ECO:0000256" key="7">
    <source>
        <dbReference type="ARBA" id="ARBA00022816"/>
    </source>
</evidence>
<dbReference type="InterPro" id="IPR018222">
    <property type="entry name" value="Nuclear_transport_factor_2_euk"/>
</dbReference>
<feature type="domain" description="TAP-C" evidence="13">
    <location>
        <begin position="608"/>
        <end position="661"/>
    </location>
</feature>
<keyword evidence="7" id="KW-0509">mRNA transport</keyword>
<dbReference type="InterPro" id="IPR001611">
    <property type="entry name" value="Leu-rich_rpt"/>
</dbReference>
<dbReference type="GO" id="GO:0003723">
    <property type="term" value="F:RNA binding"/>
    <property type="evidence" value="ECO:0007669"/>
    <property type="project" value="TreeGrafter"/>
</dbReference>
<evidence type="ECO:0000313" key="14">
    <source>
        <dbReference type="EMBL" id="KAG4426756.1"/>
    </source>
</evidence>
<dbReference type="PANTHER" id="PTHR10662">
    <property type="entry name" value="NUCLEAR RNA EXPORT FACTOR"/>
    <property type="match status" value="1"/>
</dbReference>
<dbReference type="InterPro" id="IPR002075">
    <property type="entry name" value="NTF2_dom"/>
</dbReference>
<dbReference type="SMART" id="SM00804">
    <property type="entry name" value="TAP_C"/>
    <property type="match status" value="1"/>
</dbReference>
<feature type="region of interest" description="Disordered" evidence="11">
    <location>
        <begin position="1"/>
        <end position="89"/>
    </location>
</feature>
<dbReference type="AlphaFoldDB" id="A0A8H8BWM7"/>
<evidence type="ECO:0000256" key="9">
    <source>
        <dbReference type="ARBA" id="ARBA00055253"/>
    </source>
</evidence>
<comment type="subcellular location">
    <subcellularLocation>
        <location evidence="1">Nucleus</location>
    </subcellularLocation>
</comment>
<evidence type="ECO:0000256" key="1">
    <source>
        <dbReference type="ARBA" id="ARBA00004123"/>
    </source>
</evidence>
<evidence type="ECO:0000256" key="8">
    <source>
        <dbReference type="ARBA" id="ARBA00023242"/>
    </source>
</evidence>
<keyword evidence="4" id="KW-0963">Cytoplasm</keyword>
<keyword evidence="15" id="KW-1185">Reference proteome</keyword>
<dbReference type="Proteomes" id="UP000664132">
    <property type="component" value="Unassembled WGS sequence"/>
</dbReference>
<dbReference type="OrthoDB" id="25872at2759"/>
<dbReference type="InterPro" id="IPR009060">
    <property type="entry name" value="UBA-like_sf"/>
</dbReference>
<evidence type="ECO:0000256" key="5">
    <source>
        <dbReference type="ARBA" id="ARBA00022614"/>
    </source>
</evidence>
<protein>
    <recommendedName>
        <fullName evidence="10">mRNA export factor MEX67</fullName>
    </recommendedName>
</protein>
<sequence length="664" mass="71838">MLSNPPPRGPRGSSPQVRGRGRGGVQKRRAGGASARVDRDGDLVMDAAATTTDKPRSGSGRGKLSTNRAGRSQGGPASRSGGRGNHVSDRAKQNIIRGLGGSQANVLESRISGGGPKLQVSGLKDSKAAKNPDGGLEALLSFLERKANGLDSRSNRTVKIKKSSMVGDSVFITASPDDMATILKLNNFNFAGAILKIRALDAAGKETDASASTSEVKDQLRGVLAARYDPGLKLLNLSALVADPTLNSMGMFNGSTDTSKIFPALMIVCDELFKTRREKREAITSVTLTGNGLTNVKEVYLLAEMFPDIKNIDLSQNNLPDLSSLDDWKKKFRHMEHLILVGNPIEAQLATLKDEIMKLFPRLHTLNNVQVRTPEEVAIKVAADEAARNPFPVLGPNFQDVGGVGANFVTQFFALYDSNRTGFLSQFYDPHSKFSLAINMTAPRSAEVSVPVQPWSEYTKHSRNLLKINHLNARMTRQYKGVQDIQAVWETLPATRHPDLHTQGDKYMIECCTVSGLPDLTGQAPHGVDGLMITIHGEFEDQAPNNAEKSLRSFTRNFVLGPGAPGGPQIRVVSDMLSLRGWAPLPHPVTPEAPQPHSTLTPEQQVLQQQEAIATQLTEKTGMTLEYSGMCLNETGWDLEKAFVAFTANKAALPAEAWVGGIPR</sequence>
<keyword evidence="8" id="KW-0539">Nucleus</keyword>
<comment type="caution">
    <text evidence="14">The sequence shown here is derived from an EMBL/GenBank/DDBJ whole genome shotgun (WGS) entry which is preliminary data.</text>
</comment>
<dbReference type="GO" id="GO:0016973">
    <property type="term" value="P:poly(A)+ mRNA export from nucleus"/>
    <property type="evidence" value="ECO:0007669"/>
    <property type="project" value="TreeGrafter"/>
</dbReference>
<evidence type="ECO:0000259" key="12">
    <source>
        <dbReference type="PROSITE" id="PS50177"/>
    </source>
</evidence>
<reference evidence="14" key="1">
    <citation type="submission" date="2021-02" db="EMBL/GenBank/DDBJ databases">
        <title>Genome sequence Cadophora malorum strain M34.</title>
        <authorList>
            <person name="Stefanovic E."/>
            <person name="Vu D."/>
            <person name="Scully C."/>
            <person name="Dijksterhuis J."/>
            <person name="Roader J."/>
            <person name="Houbraken J."/>
        </authorList>
    </citation>
    <scope>NUCLEOTIDE SEQUENCE</scope>
    <source>
        <strain evidence="14">M34</strain>
    </source>
</reference>
<gene>
    <name evidence="14" type="ORF">IFR04_000187</name>
</gene>